<name>A0A560FK54_9PROT</name>
<reference evidence="2 3" key="1">
    <citation type="submission" date="2019-06" db="EMBL/GenBank/DDBJ databases">
        <title>Genomic Encyclopedia of Type Strains, Phase IV (KMG-V): Genome sequencing to study the core and pangenomes of soil and plant-associated prokaryotes.</title>
        <authorList>
            <person name="Whitman W."/>
        </authorList>
    </citation>
    <scope>NUCLEOTIDE SEQUENCE [LARGE SCALE GENOMIC DNA]</scope>
    <source>
        <strain evidence="2 3">BR 11880</strain>
    </source>
</reference>
<dbReference type="GO" id="GO:0016491">
    <property type="term" value="F:oxidoreductase activity"/>
    <property type="evidence" value="ECO:0007669"/>
    <property type="project" value="InterPro"/>
</dbReference>
<gene>
    <name evidence="2" type="ORF">FBZ89_104223</name>
</gene>
<sequence>MLIEIVADFVCPWCYIGKRRLERALAQRPTQQPEVRWLPFQLDPDTPPSGIDRTIDQLAKFGSVERIRQVNTLLEQTAAAEGLTLNLDRIRRTPNTLDAHRLLRHADANGQGGAHTQELAAALQAAFFRDGRDIGDRAVLAAIAGEAGLDADAAAAFLHSDADRDALRQALATVRQLGIQAVPCFIFNRLYSLSGAQEPGAFLPLLDLAGSEGVVASAAG</sequence>
<evidence type="ECO:0000313" key="2">
    <source>
        <dbReference type="EMBL" id="TWB21975.1"/>
    </source>
</evidence>
<feature type="domain" description="DSBA-like thioredoxin" evidence="1">
    <location>
        <begin position="3"/>
        <end position="201"/>
    </location>
</feature>
<dbReference type="SUPFAM" id="SSF52833">
    <property type="entry name" value="Thioredoxin-like"/>
    <property type="match status" value="1"/>
</dbReference>
<accession>A0A560FK54</accession>
<dbReference type="InterPro" id="IPR036249">
    <property type="entry name" value="Thioredoxin-like_sf"/>
</dbReference>
<evidence type="ECO:0000259" key="1">
    <source>
        <dbReference type="Pfam" id="PF01323"/>
    </source>
</evidence>
<dbReference type="PANTHER" id="PTHR13887">
    <property type="entry name" value="GLUTATHIONE S-TRANSFERASE KAPPA"/>
    <property type="match status" value="1"/>
</dbReference>
<keyword evidence="2" id="KW-0413">Isomerase</keyword>
<organism evidence="2 3">
    <name type="scientific">Nitrospirillum amazonense</name>
    <dbReference type="NCBI Taxonomy" id="28077"/>
    <lineage>
        <taxon>Bacteria</taxon>
        <taxon>Pseudomonadati</taxon>
        <taxon>Pseudomonadota</taxon>
        <taxon>Alphaproteobacteria</taxon>
        <taxon>Rhodospirillales</taxon>
        <taxon>Azospirillaceae</taxon>
        <taxon>Nitrospirillum</taxon>
    </lineage>
</organism>
<comment type="caution">
    <text evidence="2">The sequence shown here is derived from an EMBL/GenBank/DDBJ whole genome shotgun (WGS) entry which is preliminary data.</text>
</comment>
<dbReference type="InterPro" id="IPR001853">
    <property type="entry name" value="DSBA-like_thioredoxin_dom"/>
</dbReference>
<dbReference type="CDD" id="cd03024">
    <property type="entry name" value="DsbA_FrnE"/>
    <property type="match status" value="1"/>
</dbReference>
<proteinExistence type="predicted"/>
<dbReference type="EMBL" id="VITN01000004">
    <property type="protein sequence ID" value="TWB21975.1"/>
    <property type="molecule type" value="Genomic_DNA"/>
</dbReference>
<evidence type="ECO:0000313" key="3">
    <source>
        <dbReference type="Proteomes" id="UP000319859"/>
    </source>
</evidence>
<dbReference type="RefSeq" id="WP_145749624.1">
    <property type="nucleotide sequence ID" value="NZ_VITN01000004.1"/>
</dbReference>
<dbReference type="AlphaFoldDB" id="A0A560FK54"/>
<dbReference type="GO" id="GO:0016853">
    <property type="term" value="F:isomerase activity"/>
    <property type="evidence" value="ECO:0007669"/>
    <property type="project" value="UniProtKB-KW"/>
</dbReference>
<protein>
    <submittedName>
        <fullName evidence="2">Putative DsbA family dithiol-disulfide isomerase</fullName>
    </submittedName>
</protein>
<dbReference type="Gene3D" id="3.40.30.10">
    <property type="entry name" value="Glutaredoxin"/>
    <property type="match status" value="1"/>
</dbReference>
<dbReference type="Pfam" id="PF01323">
    <property type="entry name" value="DSBA"/>
    <property type="match status" value="1"/>
</dbReference>
<dbReference type="PANTHER" id="PTHR13887:SF41">
    <property type="entry name" value="THIOREDOXIN SUPERFAMILY PROTEIN"/>
    <property type="match status" value="1"/>
</dbReference>
<dbReference type="Proteomes" id="UP000319859">
    <property type="component" value="Unassembled WGS sequence"/>
</dbReference>
<dbReference type="OrthoDB" id="9799122at2"/>